<dbReference type="Gene3D" id="3.40.50.10480">
    <property type="entry name" value="Probable brix-domain ribosomal biogenesis protein"/>
    <property type="match status" value="1"/>
</dbReference>
<dbReference type="SMART" id="SM00879">
    <property type="entry name" value="Brix"/>
    <property type="match status" value="1"/>
</dbReference>
<feature type="compositionally biased region" description="Basic and acidic residues" evidence="1">
    <location>
        <begin position="79"/>
        <end position="88"/>
    </location>
</feature>
<dbReference type="RefSeq" id="XP_062795515.1">
    <property type="nucleotide sequence ID" value="XM_062939464.1"/>
</dbReference>
<feature type="compositionally biased region" description="Basic and acidic residues" evidence="1">
    <location>
        <begin position="413"/>
        <end position="424"/>
    </location>
</feature>
<gene>
    <name evidence="3" type="ORF">IL334_007775</name>
</gene>
<protein>
    <recommendedName>
        <fullName evidence="2">Brix domain-containing protein</fullName>
    </recommendedName>
</protein>
<dbReference type="InterPro" id="IPR007109">
    <property type="entry name" value="Brix"/>
</dbReference>
<dbReference type="PANTHER" id="PTHR22734">
    <property type="entry name" value="U3 SMALL NUCLEOLAR RIBONUCLEOPROTEIN PROTEIN IMP4"/>
    <property type="match status" value="1"/>
</dbReference>
<dbReference type="GeneID" id="87959905"/>
<feature type="region of interest" description="Disordered" evidence="1">
    <location>
        <begin position="1"/>
        <end position="176"/>
    </location>
</feature>
<reference evidence="3 4" key="1">
    <citation type="submission" date="2024-01" db="EMBL/GenBank/DDBJ databases">
        <title>Comparative genomics of Cryptococcus and Kwoniella reveals pathogenesis evolution and contrasting modes of karyotype evolution via chromosome fusion or intercentromeric recombination.</title>
        <authorList>
            <person name="Coelho M.A."/>
            <person name="David-Palma M."/>
            <person name="Shea T."/>
            <person name="Bowers K."/>
            <person name="McGinley-Smith S."/>
            <person name="Mohammad A.W."/>
            <person name="Gnirke A."/>
            <person name="Yurkov A.M."/>
            <person name="Nowrousian M."/>
            <person name="Sun S."/>
            <person name="Cuomo C.A."/>
            <person name="Heitman J."/>
        </authorList>
    </citation>
    <scope>NUCLEOTIDE SEQUENCE [LARGE SCALE GENOMIC DNA]</scope>
    <source>
        <strain evidence="3">CBS 11374</strain>
    </source>
</reference>
<dbReference type="PROSITE" id="PS50833">
    <property type="entry name" value="BRIX"/>
    <property type="match status" value="1"/>
</dbReference>
<feature type="compositionally biased region" description="Acidic residues" evidence="1">
    <location>
        <begin position="97"/>
        <end position="123"/>
    </location>
</feature>
<dbReference type="Proteomes" id="UP001329825">
    <property type="component" value="Chromosome 11"/>
</dbReference>
<evidence type="ECO:0000313" key="4">
    <source>
        <dbReference type="Proteomes" id="UP001329825"/>
    </source>
</evidence>
<evidence type="ECO:0000313" key="3">
    <source>
        <dbReference type="EMBL" id="WRT70776.1"/>
    </source>
</evidence>
<organism evidence="3 4">
    <name type="scientific">Kwoniella shivajii</name>
    <dbReference type="NCBI Taxonomy" id="564305"/>
    <lineage>
        <taxon>Eukaryota</taxon>
        <taxon>Fungi</taxon>
        <taxon>Dikarya</taxon>
        <taxon>Basidiomycota</taxon>
        <taxon>Agaricomycotina</taxon>
        <taxon>Tremellomycetes</taxon>
        <taxon>Tremellales</taxon>
        <taxon>Cryptococcaceae</taxon>
        <taxon>Kwoniella</taxon>
    </lineage>
</organism>
<dbReference type="InterPro" id="IPR044281">
    <property type="entry name" value="IMP4/RPF1"/>
</dbReference>
<feature type="compositionally biased region" description="Acidic residues" evidence="1">
    <location>
        <begin position="142"/>
        <end position="168"/>
    </location>
</feature>
<feature type="compositionally biased region" description="Polar residues" evidence="1">
    <location>
        <begin position="61"/>
        <end position="73"/>
    </location>
</feature>
<dbReference type="EMBL" id="CP141891">
    <property type="protein sequence ID" value="WRT70776.1"/>
    <property type="molecule type" value="Genomic_DNA"/>
</dbReference>
<feature type="compositionally biased region" description="Basic residues" evidence="1">
    <location>
        <begin position="1"/>
        <end position="21"/>
    </location>
</feature>
<proteinExistence type="predicted"/>
<dbReference type="Pfam" id="PF04427">
    <property type="entry name" value="Brix"/>
    <property type="match status" value="1"/>
</dbReference>
<name>A0ABZ1DCQ8_9TREE</name>
<evidence type="ECO:0000259" key="2">
    <source>
        <dbReference type="PROSITE" id="PS50833"/>
    </source>
</evidence>
<accession>A0ABZ1DCQ8</accession>
<feature type="compositionally biased region" description="Basic and acidic residues" evidence="1">
    <location>
        <begin position="22"/>
        <end position="54"/>
    </location>
</feature>
<keyword evidence="4" id="KW-1185">Reference proteome</keyword>
<dbReference type="SUPFAM" id="SSF52954">
    <property type="entry name" value="Class II aaRS ABD-related"/>
    <property type="match status" value="1"/>
</dbReference>
<feature type="domain" description="Brix" evidence="2">
    <location>
        <begin position="180"/>
        <end position="365"/>
    </location>
</feature>
<evidence type="ECO:0000256" key="1">
    <source>
        <dbReference type="SAM" id="MobiDB-lite"/>
    </source>
</evidence>
<feature type="compositionally biased region" description="Acidic residues" evidence="1">
    <location>
        <begin position="377"/>
        <end position="393"/>
    </location>
</feature>
<sequence length="453" mass="51081">MAKDKKIKNAFKRSEQHRKTKREKEQAKLARRMEVKKAEKDKENGAALKAERLAKNVPRTLDNSRQFDATSYLTADPATLRDLEEKAARASRMINGEEPEEEEDEESDGDNGEDDGDEDEEMPEAGPSNPKTHRSKEKENGDVDEEEEGEDADIAEEAGAGEEEEGDQLEIIPDQPQLPPKILITTSASPCKMTYNFCDDLKNVFPGGEFFKRPRGRGYEIGRLARWAAKRGYQAFIVVNEDHKAPNAITLINLPAGPTAYFRLSSVISSSQIYGHARPSPHSPELILNNFTTLLGHSVGRLFGSLFPPQPQFRGRQVVTLHNQRDFLFFRRHRYMFTSPTSAKLQEIGPRFTLKLRWLRKGLPSVTAPDGRAPAGENDDEEVDVSSDEEVDAADLAAKEKKDEDEAMAEMSMPDKQKKSKDAGIKVPGLAEEGEYEWKWKPKMEVSRRTFFL</sequence>
<feature type="region of interest" description="Disordered" evidence="1">
    <location>
        <begin position="367"/>
        <end position="427"/>
    </location>
</feature>
<dbReference type="PANTHER" id="PTHR22734:SF3">
    <property type="entry name" value="RIBOSOME PRODUCTION FACTOR 1"/>
    <property type="match status" value="1"/>
</dbReference>